<reference evidence="3 4" key="2">
    <citation type="journal article" date="2013" name="PLoS ONE">
        <title>INDIGO - INtegrated Data Warehouse of MIcrobial GenOmes with Examples from the Red Sea Extremophiles.</title>
        <authorList>
            <person name="Alam I."/>
            <person name="Antunes A."/>
            <person name="Kamau A.A."/>
            <person name="Ba Alawi W."/>
            <person name="Kalkatawi M."/>
            <person name="Stingl U."/>
            <person name="Bajic V.B."/>
        </authorList>
    </citation>
    <scope>NUCLEOTIDE SEQUENCE [LARGE SCALE GENOMIC DNA]</scope>
    <source>
        <strain evidence="3 4">E1L3A</strain>
    </source>
</reference>
<dbReference type="Proteomes" id="UP000006242">
    <property type="component" value="Unassembled WGS sequence"/>
</dbReference>
<feature type="compositionally biased region" description="Basic and acidic residues" evidence="1">
    <location>
        <begin position="390"/>
        <end position="399"/>
    </location>
</feature>
<dbReference type="AlphaFoldDB" id="F7QDD0"/>
<dbReference type="Gene3D" id="3.90.70.10">
    <property type="entry name" value="Cysteine proteinases"/>
    <property type="match status" value="1"/>
</dbReference>
<evidence type="ECO:0000313" key="4">
    <source>
        <dbReference type="Proteomes" id="UP000006242"/>
    </source>
</evidence>
<dbReference type="PANTHER" id="PTHR35894:SF1">
    <property type="entry name" value="PHOSPHORIBULOKINASE _ URIDINE KINASE FAMILY"/>
    <property type="match status" value="1"/>
</dbReference>
<sequence>MYLRYYGFDDYPFSVTPDPAFLYLSASHREALGHLLYGAGEHSGFVALIGEVGTGKTTLIRALVDNDMPDLDIALCWNPHLEVREFVATICDELGASYDARRDTSLKDLVDRLNKHLLATHANNRRTVLVIDEAQNLSRGVLEQLRLLTNLETHKHKLLRIILVGQPELEQLLARHDLRQLSQRITARFKLKPLGHAETRAYVQHRLRLAGGPQHLFTPSALFVLRRVTGGIPRLINMVCERALMGGYAHSRSRIGALMVLRAAAETLPRERGSRWLRVAVPAVSLTAIALVGALAWYPGIELSRAADWVQSSGASAPALASNSTENAPDEAGVDLPPDEQAERLGHGGDSYRPSLKNPAGEAGGAGQAGETVVAVNQNDDSDGVSAHSVEPEVGDHETSVSSDSGGEISADQTVALEGVPAGDATITQLLRLWGVFGAQVRSGCANLRIGDLRCLADKGDFATIKRYNRPALLRIRHQGRTHQVLLSSLDGPDATLVGADGTRRISRAALMRIWNGEFQVVWRADSGVGLIQPGAVGSAVVWLRKRLDRIDGENPETRLGPASPVYDDALERRLRAFQAANGLKSDGMAGPRTQMMLNGAVPSPGSPALKPVEQE</sequence>
<dbReference type="SMART" id="SM00382">
    <property type="entry name" value="AAA"/>
    <property type="match status" value="1"/>
</dbReference>
<dbReference type="PANTHER" id="PTHR35894">
    <property type="entry name" value="GENERAL SECRETION PATHWAY PROTEIN A-RELATED"/>
    <property type="match status" value="1"/>
</dbReference>
<dbReference type="CDD" id="cd00009">
    <property type="entry name" value="AAA"/>
    <property type="match status" value="1"/>
</dbReference>
<protein>
    <submittedName>
        <fullName evidence="3">Ral secretion pathway protein A</fullName>
        <ecNumber evidence="3">2.7.7.18</ecNumber>
    </submittedName>
</protein>
<dbReference type="InterPro" id="IPR036366">
    <property type="entry name" value="PGBDSf"/>
</dbReference>
<keyword evidence="3" id="KW-0548">Nucleotidyltransferase</keyword>
<feature type="region of interest" description="Disordered" evidence="1">
    <location>
        <begin position="597"/>
        <end position="616"/>
    </location>
</feature>
<reference evidence="3 4" key="1">
    <citation type="journal article" date="2011" name="J. Bacteriol.">
        <title>Genome sequence of Salinisphaera shabanensis, a gammaproteobacterium from the harsh, variable environment of the brine-seawater interface of the Shaban Deep in the Red Sea.</title>
        <authorList>
            <person name="Antunes A."/>
            <person name="Alam I."/>
            <person name="Bajic V.B."/>
            <person name="Stingl U."/>
        </authorList>
    </citation>
    <scope>NUCLEOTIDE SEQUENCE [LARGE SCALE GENOMIC DNA]</scope>
    <source>
        <strain evidence="3 4">E1L3A</strain>
    </source>
</reference>
<organism evidence="3 4">
    <name type="scientific">Salinisphaera shabanensis E1L3A</name>
    <dbReference type="NCBI Taxonomy" id="1033802"/>
    <lineage>
        <taxon>Bacteria</taxon>
        <taxon>Pseudomonadati</taxon>
        <taxon>Pseudomonadota</taxon>
        <taxon>Gammaproteobacteria</taxon>
        <taxon>Salinisphaerales</taxon>
        <taxon>Salinisphaeraceae</taxon>
        <taxon>Salinisphaera</taxon>
    </lineage>
</organism>
<feature type="compositionally biased region" description="Acidic residues" evidence="1">
    <location>
        <begin position="328"/>
        <end position="340"/>
    </location>
</feature>
<dbReference type="SUPFAM" id="SSF47090">
    <property type="entry name" value="PGBD-like"/>
    <property type="match status" value="1"/>
</dbReference>
<dbReference type="InterPro" id="IPR052026">
    <property type="entry name" value="ExeA_AAA_ATPase_DNA-bind"/>
</dbReference>
<dbReference type="Gene3D" id="3.40.50.300">
    <property type="entry name" value="P-loop containing nucleotide triphosphate hydrolases"/>
    <property type="match status" value="1"/>
</dbReference>
<dbReference type="Pfam" id="PF01471">
    <property type="entry name" value="PG_binding_1"/>
    <property type="match status" value="1"/>
</dbReference>
<dbReference type="InterPro" id="IPR003593">
    <property type="entry name" value="AAA+_ATPase"/>
</dbReference>
<feature type="compositionally biased region" description="Polar residues" evidence="1">
    <location>
        <begin position="318"/>
        <end position="327"/>
    </location>
</feature>
<dbReference type="EMBL" id="AFNV02000026">
    <property type="protein sequence ID" value="ERJ17914.1"/>
    <property type="molecule type" value="Genomic_DNA"/>
</dbReference>
<evidence type="ECO:0000256" key="1">
    <source>
        <dbReference type="SAM" id="MobiDB-lite"/>
    </source>
</evidence>
<dbReference type="STRING" id="1033802.SSPSH_003276"/>
<dbReference type="EC" id="2.7.7.18" evidence="3"/>
<keyword evidence="4" id="KW-1185">Reference proteome</keyword>
<dbReference type="GO" id="GO:0016887">
    <property type="term" value="F:ATP hydrolysis activity"/>
    <property type="evidence" value="ECO:0007669"/>
    <property type="project" value="InterPro"/>
</dbReference>
<feature type="region of interest" description="Disordered" evidence="1">
    <location>
        <begin position="318"/>
        <end position="408"/>
    </location>
</feature>
<dbReference type="InterPro" id="IPR027417">
    <property type="entry name" value="P-loop_NTPase"/>
</dbReference>
<dbReference type="InterPro" id="IPR002477">
    <property type="entry name" value="Peptidoglycan-bd-like"/>
</dbReference>
<proteinExistence type="predicted"/>
<dbReference type="RefSeq" id="WP_006912025.1">
    <property type="nucleotide sequence ID" value="NZ_AFNV02000026.1"/>
</dbReference>
<evidence type="ECO:0000313" key="3">
    <source>
        <dbReference type="EMBL" id="ERJ17914.1"/>
    </source>
</evidence>
<comment type="caution">
    <text evidence="3">The sequence shown here is derived from an EMBL/GenBank/DDBJ whole genome shotgun (WGS) entry which is preliminary data.</text>
</comment>
<dbReference type="Pfam" id="PF13401">
    <property type="entry name" value="AAA_22"/>
    <property type="match status" value="1"/>
</dbReference>
<dbReference type="InterPro" id="IPR036365">
    <property type="entry name" value="PGBD-like_sf"/>
</dbReference>
<dbReference type="OrthoDB" id="9780149at2"/>
<evidence type="ECO:0000259" key="2">
    <source>
        <dbReference type="SMART" id="SM00382"/>
    </source>
</evidence>
<feature type="domain" description="AAA+ ATPase" evidence="2">
    <location>
        <begin position="42"/>
        <end position="188"/>
    </location>
</feature>
<dbReference type="Gene3D" id="1.10.101.10">
    <property type="entry name" value="PGBD-like superfamily/PGBD"/>
    <property type="match status" value="1"/>
</dbReference>
<dbReference type="eggNOG" id="COG3267">
    <property type="taxonomic scope" value="Bacteria"/>
</dbReference>
<dbReference type="GO" id="GO:0004515">
    <property type="term" value="F:nicotinate-nucleotide adenylyltransferase activity"/>
    <property type="evidence" value="ECO:0007669"/>
    <property type="project" value="UniProtKB-EC"/>
</dbReference>
<gene>
    <name evidence="3" type="primary">gspA</name>
    <name evidence="3" type="ORF">SSPSH_003276</name>
</gene>
<dbReference type="SUPFAM" id="SSF52540">
    <property type="entry name" value="P-loop containing nucleoside triphosphate hydrolases"/>
    <property type="match status" value="1"/>
</dbReference>
<name>F7QDD0_9GAMM</name>
<dbReference type="InterPro" id="IPR049945">
    <property type="entry name" value="AAA_22"/>
</dbReference>
<accession>F7QDD0</accession>
<keyword evidence="3" id="KW-0808">Transferase</keyword>